<dbReference type="Gene3D" id="3.60.10.10">
    <property type="entry name" value="Endonuclease/exonuclease/phosphatase"/>
    <property type="match status" value="1"/>
</dbReference>
<comment type="caution">
    <text evidence="2">The sequence shown here is derived from an EMBL/GenBank/DDBJ whole genome shotgun (WGS) entry which is preliminary data.</text>
</comment>
<keyword evidence="3" id="KW-1185">Reference proteome</keyword>
<name>A0A8J7F8J8_9GAMM</name>
<keyword evidence="2" id="KW-0378">Hydrolase</keyword>
<dbReference type="InterPro" id="IPR036691">
    <property type="entry name" value="Endo/exonu/phosph_ase_sf"/>
</dbReference>
<sequence>MKVITWNCNGALRKKTAAADSFGADILVIQECEDPAQSTKEYREWAGSYLWKGKNKNKGIGVFSRNGYQLSELGWNGEFQIKGLVSQSPSLRWTTADLESFLPCKINNELTLLAVWTKSASSPNFGYMGQFWKFLQIHREDLRKDKTIICGDFNSNVKWDEPDRWWSHSDVVSELAGIGVQSLYHHQHKEAQGSESSPTFFLHRKEQKPYHIDYVFLSDDLVKDSSIIVGDINHWLEFSDHMPLEVTLKGHY</sequence>
<evidence type="ECO:0000259" key="1">
    <source>
        <dbReference type="Pfam" id="PF03372"/>
    </source>
</evidence>
<keyword evidence="2" id="KW-0540">Nuclease</keyword>
<dbReference type="GO" id="GO:0004519">
    <property type="term" value="F:endonuclease activity"/>
    <property type="evidence" value="ECO:0007669"/>
    <property type="project" value="UniProtKB-KW"/>
</dbReference>
<evidence type="ECO:0000313" key="3">
    <source>
        <dbReference type="Proteomes" id="UP000640333"/>
    </source>
</evidence>
<proteinExistence type="predicted"/>
<dbReference type="EMBL" id="JADEYS010000006">
    <property type="protein sequence ID" value="MBE9397105.1"/>
    <property type="molecule type" value="Genomic_DNA"/>
</dbReference>
<reference evidence="2" key="1">
    <citation type="submission" date="2020-10" db="EMBL/GenBank/DDBJ databases">
        <title>Bacterium isolated from coastal waters sediment.</title>
        <authorList>
            <person name="Chen R.-J."/>
            <person name="Lu D.-C."/>
            <person name="Zhu K.-L."/>
            <person name="Du Z.-J."/>
        </authorList>
    </citation>
    <scope>NUCLEOTIDE SEQUENCE</scope>
    <source>
        <strain evidence="2">N1Y112</strain>
    </source>
</reference>
<dbReference type="Pfam" id="PF03372">
    <property type="entry name" value="Exo_endo_phos"/>
    <property type="match status" value="1"/>
</dbReference>
<protein>
    <submittedName>
        <fullName evidence="2">Endonuclease/exonuclease/phosphatase family protein</fullName>
    </submittedName>
</protein>
<dbReference type="InterPro" id="IPR005135">
    <property type="entry name" value="Endo/exonuclease/phosphatase"/>
</dbReference>
<dbReference type="Proteomes" id="UP000640333">
    <property type="component" value="Unassembled WGS sequence"/>
</dbReference>
<dbReference type="AlphaFoldDB" id="A0A8J7F8J8"/>
<organism evidence="2 3">
    <name type="scientific">Pontibacterium sinense</name>
    <dbReference type="NCBI Taxonomy" id="2781979"/>
    <lineage>
        <taxon>Bacteria</taxon>
        <taxon>Pseudomonadati</taxon>
        <taxon>Pseudomonadota</taxon>
        <taxon>Gammaproteobacteria</taxon>
        <taxon>Oceanospirillales</taxon>
        <taxon>Oceanospirillaceae</taxon>
        <taxon>Pontibacterium</taxon>
    </lineage>
</organism>
<gene>
    <name evidence="2" type="ORF">IOQ59_07500</name>
</gene>
<dbReference type="SUPFAM" id="SSF56219">
    <property type="entry name" value="DNase I-like"/>
    <property type="match status" value="1"/>
</dbReference>
<keyword evidence="2" id="KW-0255">Endonuclease</keyword>
<feature type="domain" description="Endonuclease/exonuclease/phosphatase" evidence="1">
    <location>
        <begin position="4"/>
        <end position="241"/>
    </location>
</feature>
<evidence type="ECO:0000313" key="2">
    <source>
        <dbReference type="EMBL" id="MBE9397105.1"/>
    </source>
</evidence>
<accession>A0A8J7F8J8</accession>
<dbReference type="RefSeq" id="WP_193952657.1">
    <property type="nucleotide sequence ID" value="NZ_JADEYS010000006.1"/>
</dbReference>